<keyword evidence="1" id="KW-0472">Membrane</keyword>
<evidence type="ECO:0000313" key="3">
    <source>
        <dbReference type="Proteomes" id="UP001595921"/>
    </source>
</evidence>
<feature type="transmembrane region" description="Helical" evidence="1">
    <location>
        <begin position="35"/>
        <end position="55"/>
    </location>
</feature>
<dbReference type="RefSeq" id="WP_267624983.1">
    <property type="nucleotide sequence ID" value="NZ_JAODIW010000010.1"/>
</dbReference>
<organism evidence="2 3">
    <name type="scientific">Halobium salinum</name>
    <dbReference type="NCBI Taxonomy" id="1364940"/>
    <lineage>
        <taxon>Archaea</taxon>
        <taxon>Methanobacteriati</taxon>
        <taxon>Methanobacteriota</taxon>
        <taxon>Stenosarchaea group</taxon>
        <taxon>Halobacteria</taxon>
        <taxon>Halobacteriales</taxon>
        <taxon>Haloferacaceae</taxon>
        <taxon>Halobium</taxon>
    </lineage>
</organism>
<sequence length="99" mass="10840">MDISLLATLFLVGTAPFAIVWVWTRKSEQSKNQKLQFTFSTLSLALGLILFSDLLEEQSVPLVSSEIVFGLMGVSLLLSVYFIVQGRKNSLGTSIGAEQ</sequence>
<dbReference type="EMBL" id="JBHSDS010000002">
    <property type="protein sequence ID" value="MFC4356547.1"/>
    <property type="molecule type" value="Genomic_DNA"/>
</dbReference>
<proteinExistence type="predicted"/>
<evidence type="ECO:0000313" key="2">
    <source>
        <dbReference type="EMBL" id="MFC4356547.1"/>
    </source>
</evidence>
<accession>A0ABD5P7A6</accession>
<keyword evidence="3" id="KW-1185">Reference proteome</keyword>
<protein>
    <submittedName>
        <fullName evidence="2">Uncharacterized protein</fullName>
    </submittedName>
</protein>
<name>A0ABD5P7A6_9EURY</name>
<keyword evidence="1" id="KW-0812">Transmembrane</keyword>
<feature type="transmembrane region" description="Helical" evidence="1">
    <location>
        <begin position="67"/>
        <end position="84"/>
    </location>
</feature>
<dbReference type="AlphaFoldDB" id="A0ABD5P7A6"/>
<evidence type="ECO:0000256" key="1">
    <source>
        <dbReference type="SAM" id="Phobius"/>
    </source>
</evidence>
<gene>
    <name evidence="2" type="ORF">ACFO0N_01130</name>
</gene>
<comment type="caution">
    <text evidence="2">The sequence shown here is derived from an EMBL/GenBank/DDBJ whole genome shotgun (WGS) entry which is preliminary data.</text>
</comment>
<keyword evidence="1" id="KW-1133">Transmembrane helix</keyword>
<feature type="transmembrane region" description="Helical" evidence="1">
    <location>
        <begin position="6"/>
        <end position="23"/>
    </location>
</feature>
<dbReference type="Proteomes" id="UP001595921">
    <property type="component" value="Unassembled WGS sequence"/>
</dbReference>
<reference evidence="2 3" key="1">
    <citation type="journal article" date="2019" name="Int. J. Syst. Evol. Microbiol.">
        <title>The Global Catalogue of Microorganisms (GCM) 10K type strain sequencing project: providing services to taxonomists for standard genome sequencing and annotation.</title>
        <authorList>
            <consortium name="The Broad Institute Genomics Platform"/>
            <consortium name="The Broad Institute Genome Sequencing Center for Infectious Disease"/>
            <person name="Wu L."/>
            <person name="Ma J."/>
        </authorList>
    </citation>
    <scope>NUCLEOTIDE SEQUENCE [LARGE SCALE GENOMIC DNA]</scope>
    <source>
        <strain evidence="2 3">CGMCC 1.12553</strain>
    </source>
</reference>